<dbReference type="STRING" id="1316194.A0A1Q5TBK1"/>
<reference evidence="3 4" key="1">
    <citation type="submission" date="2016-10" db="EMBL/GenBank/DDBJ databases">
        <title>Genome sequence of the ascomycete fungus Penicillium subrubescens.</title>
        <authorList>
            <person name="De Vries R.P."/>
            <person name="Peng M."/>
            <person name="Dilokpimol A."/>
            <person name="Hilden K."/>
            <person name="Makela M.R."/>
            <person name="Grigoriev I."/>
            <person name="Riley R."/>
            <person name="Granchi Z."/>
        </authorList>
    </citation>
    <scope>NUCLEOTIDE SEQUENCE [LARGE SCALE GENOMIC DNA]</scope>
    <source>
        <strain evidence="3 4">CBS 132785</strain>
    </source>
</reference>
<gene>
    <name evidence="3" type="ORF">PENSUB_10002</name>
</gene>
<dbReference type="GO" id="GO:0003676">
    <property type="term" value="F:nucleic acid binding"/>
    <property type="evidence" value="ECO:0007669"/>
    <property type="project" value="InterPro"/>
</dbReference>
<feature type="compositionally biased region" description="Low complexity" evidence="1">
    <location>
        <begin position="1"/>
        <end position="13"/>
    </location>
</feature>
<feature type="non-terminal residue" evidence="3">
    <location>
        <position position="652"/>
    </location>
</feature>
<evidence type="ECO:0000256" key="1">
    <source>
        <dbReference type="SAM" id="MobiDB-lite"/>
    </source>
</evidence>
<feature type="region of interest" description="Disordered" evidence="1">
    <location>
        <begin position="1"/>
        <end position="24"/>
    </location>
</feature>
<sequence>MLRASKGVGPAPGASGGPLKNLPSNRERVLNANHAAHDLLKELGRGQNTARPAPKVVNFLRQVEDLTKDLLSTPLTDWQQELEALRRDLKQEITTAIKAAAEPPARQTVRSFAEMVRTMPAPAHYLSSSSSSSSPTRPAEVARDREVVVCLGDRSQVSAFRRLTSAELTKRANQARAKAARSTDTAPLASVMVLASRQLKSGDLRFTMRDAREAEVMRIHREKWTKGLCRTAFVHMPTWGVIVHDVNVRSLGINKASEALPQEKIIKDLLAANNHNWGKEADIAKVSWLRIPSGKSGSLLVEFTSPVPATIDKGVLWDCDSLTAVLYDRAARVRQCFNCQQYGHIGSTCANNGRCVYCAEGHQSRDCPSKDTQENKCANCEGAHAAWSTECEARRREVERVGELSKYRGRYHHVPAPYSINRPPPTLHSSSASSWGTPRDSSSSEELTSGVESSGLAPAARPSNGGKGTGPTPASRTGTGLQASQHATNKSDKSVTTASSGRRSRGRPRKAQRLEPQPMETSEDEASPTGCPQEQPIVLDQPTFQFSTEPSAFQFSAGSTFAPPPADTINFQPEGSSSQTTSTQSRAEKARARTAKAREARARKAAERKTSNNTDGTRKSARITELAEEANQERLESELSSELDEVNMRDLE</sequence>
<organism evidence="3 4">
    <name type="scientific">Penicillium subrubescens</name>
    <dbReference type="NCBI Taxonomy" id="1316194"/>
    <lineage>
        <taxon>Eukaryota</taxon>
        <taxon>Fungi</taxon>
        <taxon>Dikarya</taxon>
        <taxon>Ascomycota</taxon>
        <taxon>Pezizomycotina</taxon>
        <taxon>Eurotiomycetes</taxon>
        <taxon>Eurotiomycetidae</taxon>
        <taxon>Eurotiales</taxon>
        <taxon>Aspergillaceae</taxon>
        <taxon>Penicillium</taxon>
    </lineage>
</organism>
<feature type="compositionally biased region" description="Polar residues" evidence="1">
    <location>
        <begin position="472"/>
        <end position="498"/>
    </location>
</feature>
<evidence type="ECO:0000313" key="4">
    <source>
        <dbReference type="Proteomes" id="UP000186955"/>
    </source>
</evidence>
<dbReference type="AlphaFoldDB" id="A0A1Q5TBK1"/>
<accession>A0A1Q5TBK1</accession>
<feature type="domain" description="CCHC-type" evidence="2">
    <location>
        <begin position="335"/>
        <end position="351"/>
    </location>
</feature>
<feature type="region of interest" description="Disordered" evidence="1">
    <location>
        <begin position="414"/>
        <end position="652"/>
    </location>
</feature>
<dbReference type="InterPro" id="IPR036875">
    <property type="entry name" value="Znf_CCHC_sf"/>
</dbReference>
<dbReference type="GO" id="GO:0008270">
    <property type="term" value="F:zinc ion binding"/>
    <property type="evidence" value="ECO:0007669"/>
    <property type="project" value="InterPro"/>
</dbReference>
<dbReference type="Gene3D" id="4.10.60.10">
    <property type="entry name" value="Zinc finger, CCHC-type"/>
    <property type="match status" value="1"/>
</dbReference>
<name>A0A1Q5TBK1_9EURO</name>
<protein>
    <recommendedName>
        <fullName evidence="2">CCHC-type domain-containing protein</fullName>
    </recommendedName>
</protein>
<dbReference type="EMBL" id="MNBE01000691">
    <property type="protein sequence ID" value="OKO97593.1"/>
    <property type="molecule type" value="Genomic_DNA"/>
</dbReference>
<feature type="compositionally biased region" description="Low complexity" evidence="1">
    <location>
        <begin position="576"/>
        <end position="585"/>
    </location>
</feature>
<evidence type="ECO:0000313" key="3">
    <source>
        <dbReference type="EMBL" id="OKO97593.1"/>
    </source>
</evidence>
<proteinExistence type="predicted"/>
<dbReference type="SUPFAM" id="SSF57756">
    <property type="entry name" value="Retrovirus zinc finger-like domains"/>
    <property type="match status" value="1"/>
</dbReference>
<feature type="compositionally biased region" description="Basic and acidic residues" evidence="1">
    <location>
        <begin position="586"/>
        <end position="610"/>
    </location>
</feature>
<feature type="compositionally biased region" description="Polar residues" evidence="1">
    <location>
        <begin position="542"/>
        <end position="559"/>
    </location>
</feature>
<dbReference type="Proteomes" id="UP000186955">
    <property type="component" value="Unassembled WGS sequence"/>
</dbReference>
<feature type="domain" description="CCHC-type" evidence="2">
    <location>
        <begin position="354"/>
        <end position="369"/>
    </location>
</feature>
<feature type="compositionally biased region" description="Polar residues" evidence="1">
    <location>
        <begin position="427"/>
        <end position="452"/>
    </location>
</feature>
<evidence type="ECO:0000259" key="2">
    <source>
        <dbReference type="SMART" id="SM00343"/>
    </source>
</evidence>
<dbReference type="InterPro" id="IPR001878">
    <property type="entry name" value="Znf_CCHC"/>
</dbReference>
<comment type="caution">
    <text evidence="3">The sequence shown here is derived from an EMBL/GenBank/DDBJ whole genome shotgun (WGS) entry which is preliminary data.</text>
</comment>
<keyword evidence="4" id="KW-1185">Reference proteome</keyword>
<feature type="compositionally biased region" description="Basic residues" evidence="1">
    <location>
        <begin position="502"/>
        <end position="511"/>
    </location>
</feature>
<dbReference type="SMART" id="SM00343">
    <property type="entry name" value="ZnF_C2HC"/>
    <property type="match status" value="2"/>
</dbReference>